<protein>
    <submittedName>
        <fullName evidence="1">Class I SAM-dependent methyltransferase</fullName>
        <ecNumber evidence="1">2.1.1.-</ecNumber>
    </submittedName>
</protein>
<dbReference type="Pfam" id="PF01209">
    <property type="entry name" value="Ubie_methyltran"/>
    <property type="match status" value="1"/>
</dbReference>
<dbReference type="InterPro" id="IPR029063">
    <property type="entry name" value="SAM-dependent_MTases_sf"/>
</dbReference>
<dbReference type="CDD" id="cd02440">
    <property type="entry name" value="AdoMet_MTases"/>
    <property type="match status" value="1"/>
</dbReference>
<dbReference type="EMBL" id="JBHMEW010000066">
    <property type="protein sequence ID" value="MFB9213177.1"/>
    <property type="molecule type" value="Genomic_DNA"/>
</dbReference>
<proteinExistence type="predicted"/>
<keyword evidence="1" id="KW-0489">Methyltransferase</keyword>
<keyword evidence="2" id="KW-1185">Reference proteome</keyword>
<dbReference type="GO" id="GO:0032259">
    <property type="term" value="P:methylation"/>
    <property type="evidence" value="ECO:0007669"/>
    <property type="project" value="UniProtKB-KW"/>
</dbReference>
<dbReference type="GO" id="GO:0008168">
    <property type="term" value="F:methyltransferase activity"/>
    <property type="evidence" value="ECO:0007669"/>
    <property type="project" value="UniProtKB-KW"/>
</dbReference>
<dbReference type="SUPFAM" id="SSF53335">
    <property type="entry name" value="S-adenosyl-L-methionine-dependent methyltransferases"/>
    <property type="match status" value="1"/>
</dbReference>
<dbReference type="PANTHER" id="PTHR43591">
    <property type="entry name" value="METHYLTRANSFERASE"/>
    <property type="match status" value="1"/>
</dbReference>
<keyword evidence="1" id="KW-0808">Transferase</keyword>
<dbReference type="Proteomes" id="UP001589654">
    <property type="component" value="Unassembled WGS sequence"/>
</dbReference>
<organism evidence="1 2">
    <name type="scientific">Echinicola jeungdonensis</name>
    <dbReference type="NCBI Taxonomy" id="709343"/>
    <lineage>
        <taxon>Bacteria</taxon>
        <taxon>Pseudomonadati</taxon>
        <taxon>Bacteroidota</taxon>
        <taxon>Cytophagia</taxon>
        <taxon>Cytophagales</taxon>
        <taxon>Cyclobacteriaceae</taxon>
        <taxon>Echinicola</taxon>
    </lineage>
</organism>
<dbReference type="EC" id="2.1.1.-" evidence="1"/>
<dbReference type="RefSeq" id="WP_290247790.1">
    <property type="nucleotide sequence ID" value="NZ_JAUFQT010000001.1"/>
</dbReference>
<dbReference type="Gene3D" id="3.40.50.150">
    <property type="entry name" value="Vaccinia Virus protein VP39"/>
    <property type="match status" value="1"/>
</dbReference>
<evidence type="ECO:0000313" key="1">
    <source>
        <dbReference type="EMBL" id="MFB9213177.1"/>
    </source>
</evidence>
<comment type="caution">
    <text evidence="1">The sequence shown here is derived from an EMBL/GenBank/DDBJ whole genome shotgun (WGS) entry which is preliminary data.</text>
</comment>
<sequence length="276" mass="30360">MNTIESKQAQQAWDLISEGYDQYITTAHEAQFTKKLLKLAGLKPGMDFLDVAAGSGALSLPAAQMGARVSAVDIAPNMIRLLKARAERNGLHQVNGYVMDGHNLDFKDNLYDVTGSQFGVMLFPDLPQGLREMVRVTKPDGKVLVIAFQTPDKVDFLKFFFTALQINIPDFGGLPKDALPFQVADPQILQQRLEEAGLKEVQIFKEVLPFRFKSGSELWNSVLNSNPIAVKLTSELTEKQKSQVQQTLEDMVRAQAGGKEEAILKAALNVGVGKKG</sequence>
<accession>A0ABV5J8L1</accession>
<name>A0ABV5J8L1_9BACT</name>
<dbReference type="PANTHER" id="PTHR43591:SF57">
    <property type="entry name" value="METHYLTRANSFERASE DOMAIN-CONTAINING PROTEIN-RELATED"/>
    <property type="match status" value="1"/>
</dbReference>
<reference evidence="1 2" key="1">
    <citation type="submission" date="2024-09" db="EMBL/GenBank/DDBJ databases">
        <authorList>
            <person name="Sun Q."/>
            <person name="Mori K."/>
        </authorList>
    </citation>
    <scope>NUCLEOTIDE SEQUENCE [LARGE SCALE GENOMIC DNA]</scope>
    <source>
        <strain evidence="1 2">CECT 7682</strain>
    </source>
</reference>
<gene>
    <name evidence="1" type="ORF">ACFFUR_15270</name>
</gene>
<evidence type="ECO:0000313" key="2">
    <source>
        <dbReference type="Proteomes" id="UP001589654"/>
    </source>
</evidence>